<gene>
    <name evidence="2" type="ORF">H8S18_03410</name>
</gene>
<name>A0ABR7EC80_9FIRM</name>
<dbReference type="PANTHER" id="PTHR12110:SF41">
    <property type="entry name" value="INOSOSE DEHYDRATASE"/>
    <property type="match status" value="1"/>
</dbReference>
<dbReference type="InterPro" id="IPR013022">
    <property type="entry name" value="Xyl_isomerase-like_TIM-brl"/>
</dbReference>
<dbReference type="RefSeq" id="WP_186856879.1">
    <property type="nucleotide sequence ID" value="NZ_JACOON010000001.1"/>
</dbReference>
<dbReference type="GO" id="GO:0016853">
    <property type="term" value="F:isomerase activity"/>
    <property type="evidence" value="ECO:0007669"/>
    <property type="project" value="UniProtKB-KW"/>
</dbReference>
<comment type="caution">
    <text evidence="2">The sequence shown here is derived from an EMBL/GenBank/DDBJ whole genome shotgun (WGS) entry which is preliminary data.</text>
</comment>
<dbReference type="InterPro" id="IPR036237">
    <property type="entry name" value="Xyl_isomerase-like_sf"/>
</dbReference>
<keyword evidence="3" id="KW-1185">Reference proteome</keyword>
<dbReference type="InterPro" id="IPR050312">
    <property type="entry name" value="IolE/XylAMocC-like"/>
</dbReference>
<accession>A0ABR7EC80</accession>
<feature type="domain" description="Xylose isomerase-like TIM barrel" evidence="1">
    <location>
        <begin position="22"/>
        <end position="278"/>
    </location>
</feature>
<dbReference type="Gene3D" id="3.20.20.150">
    <property type="entry name" value="Divalent-metal-dependent TIM barrel enzymes"/>
    <property type="match status" value="1"/>
</dbReference>
<reference evidence="2 3" key="1">
    <citation type="submission" date="2020-08" db="EMBL/GenBank/DDBJ databases">
        <title>Genome public.</title>
        <authorList>
            <person name="Liu C."/>
            <person name="Sun Q."/>
        </authorList>
    </citation>
    <scope>NUCLEOTIDE SEQUENCE [LARGE SCALE GENOMIC DNA]</scope>
    <source>
        <strain evidence="2 3">NSJ-35</strain>
    </source>
</reference>
<dbReference type="EMBL" id="JACOON010000001">
    <property type="protein sequence ID" value="MBC5647380.1"/>
    <property type="molecule type" value="Genomic_DNA"/>
</dbReference>
<organism evidence="2 3">
    <name type="scientific">Christensenella tenuis</name>
    <dbReference type="NCBI Taxonomy" id="2763033"/>
    <lineage>
        <taxon>Bacteria</taxon>
        <taxon>Bacillati</taxon>
        <taxon>Bacillota</taxon>
        <taxon>Clostridia</taxon>
        <taxon>Christensenellales</taxon>
        <taxon>Christensenellaceae</taxon>
        <taxon>Christensenella</taxon>
    </lineage>
</organism>
<evidence type="ECO:0000313" key="3">
    <source>
        <dbReference type="Proteomes" id="UP000606889"/>
    </source>
</evidence>
<evidence type="ECO:0000313" key="2">
    <source>
        <dbReference type="EMBL" id="MBC5647380.1"/>
    </source>
</evidence>
<protein>
    <submittedName>
        <fullName evidence="2">Sugar phosphate isomerase/epimerase</fullName>
    </submittedName>
</protein>
<proteinExistence type="predicted"/>
<dbReference type="Proteomes" id="UP000606889">
    <property type="component" value="Unassembled WGS sequence"/>
</dbReference>
<dbReference type="PANTHER" id="PTHR12110">
    <property type="entry name" value="HYDROXYPYRUVATE ISOMERASE"/>
    <property type="match status" value="1"/>
</dbReference>
<dbReference type="Pfam" id="PF01261">
    <property type="entry name" value="AP_endonuc_2"/>
    <property type="match status" value="1"/>
</dbReference>
<evidence type="ECO:0000259" key="1">
    <source>
        <dbReference type="Pfam" id="PF01261"/>
    </source>
</evidence>
<dbReference type="SUPFAM" id="SSF51658">
    <property type="entry name" value="Xylose isomerase-like"/>
    <property type="match status" value="1"/>
</dbReference>
<keyword evidence="2" id="KW-0413">Isomerase</keyword>
<sequence length="282" mass="30858">MEVGVFLALEPFTSLERNLECAKEAGFTCADITDTHASGSMFASAGLSASVSLDGNPFEIKRTFEKYGMNIMTLSAHASLLEPSSPANFATSEIMKAIKFAAAIGIRDVITTETFAKSEWAKNLSYEQTVFITAEKLYEPCRMAADYGVKLCLEPHGPLTDSITGIGDVMELLGNPEALGVNMDTGNSWLGGTDPVELAKKYKDKIYHIHWKDLGEEWLPARGTRYGCGFSTIEVGTGVIDIKGVIDVLKDRKEIRYSTLEVAGTPELLRASAQYIKKYWDA</sequence>